<dbReference type="InterPro" id="IPR002813">
    <property type="entry name" value="Arg_biosynth_ArgJ"/>
</dbReference>
<dbReference type="InterPro" id="IPR042195">
    <property type="entry name" value="ArgJ_beta_C"/>
</dbReference>
<dbReference type="Gene3D" id="3.60.70.12">
    <property type="entry name" value="L-amino peptidase D-ALA esterase/amidase"/>
    <property type="match status" value="1"/>
</dbReference>
<keyword evidence="4 6" id="KW-0068">Autocatalytic cleavage</keyword>
<comment type="function">
    <text evidence="6">Catalyzes two activities which are involved in the cyclic version of arginine biosynthesis: the synthesis of N-acetylglutamate from glutamate and acetyl-CoA as the acetyl donor, and of ornithine by transacetylation between N(2)-acetylornithine and glutamate.</text>
</comment>
<dbReference type="HAMAP" id="MF_01106">
    <property type="entry name" value="ArgJ"/>
    <property type="match status" value="1"/>
</dbReference>
<keyword evidence="6" id="KW-0028">Amino-acid biosynthesis</keyword>
<dbReference type="GO" id="GO:0006526">
    <property type="term" value="P:L-arginine biosynthetic process"/>
    <property type="evidence" value="ECO:0007669"/>
    <property type="project" value="UniProtKB-UniRule"/>
</dbReference>
<feature type="binding site" evidence="6">
    <location>
        <position position="300"/>
    </location>
    <ligand>
        <name>substrate</name>
    </ligand>
</feature>
<keyword evidence="6" id="KW-0963">Cytoplasm</keyword>
<evidence type="ECO:0000313" key="7">
    <source>
        <dbReference type="EMBL" id="SEH50275.1"/>
    </source>
</evidence>
<feature type="binding site" evidence="6">
    <location>
        <position position="214"/>
    </location>
    <ligand>
        <name>substrate</name>
    </ligand>
</feature>
<name>A0A1H6IL47_RUMFL</name>
<dbReference type="NCBIfam" id="TIGR00120">
    <property type="entry name" value="ArgJ"/>
    <property type="match status" value="1"/>
</dbReference>
<feature type="site" description="Involved in the stabilization of negative charge on the oxyanion by the formation of the oxyanion hole" evidence="6">
    <location>
        <position position="140"/>
    </location>
</feature>
<feature type="chain" id="PRO_5023570733" description="Arginine biosynthesis bifunctional protein ArgJ alpha chain" evidence="6">
    <location>
        <begin position="1"/>
        <end position="213"/>
    </location>
</feature>
<dbReference type="AlphaFoldDB" id="A0A1H6IL47"/>
<comment type="catalytic activity">
    <reaction evidence="6">
        <text>N(2)-acetyl-L-ornithine + L-glutamate = N-acetyl-L-glutamate + L-ornithine</text>
        <dbReference type="Rhea" id="RHEA:15349"/>
        <dbReference type="ChEBI" id="CHEBI:29985"/>
        <dbReference type="ChEBI" id="CHEBI:44337"/>
        <dbReference type="ChEBI" id="CHEBI:46911"/>
        <dbReference type="ChEBI" id="CHEBI:57805"/>
        <dbReference type="EC" id="2.3.1.35"/>
    </reaction>
</comment>
<dbReference type="GO" id="GO:0004358">
    <property type="term" value="F:L-glutamate N-acetyltransferase activity, acting on acetyl-L-ornithine as donor"/>
    <property type="evidence" value="ECO:0007669"/>
    <property type="project" value="UniProtKB-UniRule"/>
</dbReference>
<dbReference type="Proteomes" id="UP000183190">
    <property type="component" value="Unassembled WGS sequence"/>
</dbReference>
<dbReference type="NCBIfam" id="NF003802">
    <property type="entry name" value="PRK05388.1"/>
    <property type="match status" value="1"/>
</dbReference>
<keyword evidence="6" id="KW-0055">Arginine biosynthesis</keyword>
<evidence type="ECO:0000256" key="1">
    <source>
        <dbReference type="ARBA" id="ARBA00006774"/>
    </source>
</evidence>
<dbReference type="SUPFAM" id="SSF56266">
    <property type="entry name" value="DmpA/ArgJ-like"/>
    <property type="match status" value="1"/>
</dbReference>
<feature type="binding site" evidence="6">
    <location>
        <position position="431"/>
    </location>
    <ligand>
        <name>substrate</name>
    </ligand>
</feature>
<comment type="subunit">
    <text evidence="2 6">Heterotetramer of two alpha and two beta chains.</text>
</comment>
<dbReference type="GO" id="GO:0006592">
    <property type="term" value="P:ornithine biosynthetic process"/>
    <property type="evidence" value="ECO:0007669"/>
    <property type="project" value="TreeGrafter"/>
</dbReference>
<dbReference type="PANTHER" id="PTHR23100:SF0">
    <property type="entry name" value="ARGININE BIOSYNTHESIS BIFUNCTIONAL PROTEIN ARGJ, MITOCHONDRIAL"/>
    <property type="match status" value="1"/>
</dbReference>
<dbReference type="PANTHER" id="PTHR23100">
    <property type="entry name" value="ARGININE BIOSYNTHESIS BIFUNCTIONAL PROTEIN ARGJ"/>
    <property type="match status" value="1"/>
</dbReference>
<dbReference type="InterPro" id="IPR016117">
    <property type="entry name" value="ArgJ-like_dom_sf"/>
</dbReference>
<dbReference type="GO" id="GO:0005737">
    <property type="term" value="C:cytoplasm"/>
    <property type="evidence" value="ECO:0007669"/>
    <property type="project" value="UniProtKB-SubCell"/>
</dbReference>
<dbReference type="EC" id="2.3.1.1" evidence="6"/>
<evidence type="ECO:0000256" key="3">
    <source>
        <dbReference type="ARBA" id="ARBA00022679"/>
    </source>
</evidence>
<feature type="site" description="Cleavage; by autolysis" evidence="6">
    <location>
        <begin position="213"/>
        <end position="214"/>
    </location>
</feature>
<feature type="binding site" evidence="6">
    <location>
        <position position="177"/>
    </location>
    <ligand>
        <name>substrate</name>
    </ligand>
</feature>
<feature type="binding site" evidence="6">
    <location>
        <position position="203"/>
    </location>
    <ligand>
        <name>substrate</name>
    </ligand>
</feature>
<comment type="similarity">
    <text evidence="1 6">Belongs to the ArgJ family.</text>
</comment>
<feature type="active site" description="Nucleophile" evidence="6">
    <location>
        <position position="214"/>
    </location>
</feature>
<feature type="site" description="Involved in the stabilization of negative charge on the oxyanion by the formation of the oxyanion hole" evidence="6">
    <location>
        <position position="141"/>
    </location>
</feature>
<dbReference type="Pfam" id="PF01960">
    <property type="entry name" value="ArgJ"/>
    <property type="match status" value="1"/>
</dbReference>
<feature type="chain" id="PRO_5023570734" description="Arginine biosynthesis bifunctional protein ArgJ beta chain" evidence="6">
    <location>
        <begin position="214"/>
        <end position="431"/>
    </location>
</feature>
<dbReference type="GO" id="GO:0004042">
    <property type="term" value="F:L-glutamate N-acetyltransferase activity"/>
    <property type="evidence" value="ECO:0007669"/>
    <property type="project" value="UniProtKB-UniRule"/>
</dbReference>
<comment type="catalytic activity">
    <reaction evidence="6">
        <text>L-glutamate + acetyl-CoA = N-acetyl-L-glutamate + CoA + H(+)</text>
        <dbReference type="Rhea" id="RHEA:24292"/>
        <dbReference type="ChEBI" id="CHEBI:15378"/>
        <dbReference type="ChEBI" id="CHEBI:29985"/>
        <dbReference type="ChEBI" id="CHEBI:44337"/>
        <dbReference type="ChEBI" id="CHEBI:57287"/>
        <dbReference type="ChEBI" id="CHEBI:57288"/>
        <dbReference type="EC" id="2.3.1.1"/>
    </reaction>
</comment>
<evidence type="ECO:0000256" key="6">
    <source>
        <dbReference type="HAMAP-Rule" id="MF_01106"/>
    </source>
</evidence>
<keyword evidence="5 6" id="KW-0012">Acyltransferase</keyword>
<sequence length="431" mass="45501">MKLVELQGVTFIEGGVCAAKGFRANGVQCGLAHKPLGEMDAANAAANNAIPAAKKKNDLALIVADKECQAAAVYTTNKVKGAPIIVTKEHIKDGKARAVIVNSVNANTCNPDGVEKATKMCQLAAEALGIDENDVIVASTGVIGQVLPIEPIANAMGELKDGLTYDGNKRALEAIMTTDTQEKEIAVTFEMGGKNCTMGGMLKGSGMIHPNMATTLTFLTTDADISAEMIQRALSDIVKVTLNRASVDGDTSTNDMVCIMASGEAGNTPVTSEGEGYEQFKHALYTIMMNLARMMARDGEGATKLIECAVRGAENDDIAEKVAKSVIGSSLIKAMIFGEDANAGRIFCALGYADADFDIRKVDIEMASAGGVIPLGRKGNVIEFSEVLAKKILQEEEIKILISLGEGNGKAIAWGCDLTYDYVKINGDYRS</sequence>
<evidence type="ECO:0000256" key="5">
    <source>
        <dbReference type="ARBA" id="ARBA00023315"/>
    </source>
</evidence>
<proteinExistence type="inferred from homology"/>
<organism evidence="7 8">
    <name type="scientific">Ruminococcus flavefaciens</name>
    <dbReference type="NCBI Taxonomy" id="1265"/>
    <lineage>
        <taxon>Bacteria</taxon>
        <taxon>Bacillati</taxon>
        <taxon>Bacillota</taxon>
        <taxon>Clostridia</taxon>
        <taxon>Eubacteriales</taxon>
        <taxon>Oscillospiraceae</taxon>
        <taxon>Ruminococcus</taxon>
    </lineage>
</organism>
<gene>
    <name evidence="6" type="primary">argJ</name>
    <name evidence="7" type="ORF">SAMN02910265_01025</name>
</gene>
<dbReference type="OrthoDB" id="9804242at2"/>
<evidence type="ECO:0000256" key="2">
    <source>
        <dbReference type="ARBA" id="ARBA00011475"/>
    </source>
</evidence>
<reference evidence="7 8" key="1">
    <citation type="submission" date="2016-10" db="EMBL/GenBank/DDBJ databases">
        <authorList>
            <person name="de Groot N.N."/>
        </authorList>
    </citation>
    <scope>NUCLEOTIDE SEQUENCE [LARGE SCALE GENOMIC DNA]</scope>
    <source>
        <strain evidence="7 8">YAD2003</strain>
    </source>
</reference>
<evidence type="ECO:0000313" key="8">
    <source>
        <dbReference type="Proteomes" id="UP000183190"/>
    </source>
</evidence>
<comment type="pathway">
    <text evidence="6">Amino-acid biosynthesis; L-arginine biosynthesis; L-ornithine and N-acetyl-L-glutamate from L-glutamate and N(2)-acetyl-L-ornithine (cyclic): step 1/1.</text>
</comment>
<keyword evidence="6" id="KW-0511">Multifunctional enzyme</keyword>
<comment type="subcellular location">
    <subcellularLocation>
        <location evidence="6">Cytoplasm</location>
    </subcellularLocation>
</comment>
<dbReference type="RefSeq" id="WP_074714904.1">
    <property type="nucleotide sequence ID" value="NZ_FNWV01000003.1"/>
</dbReference>
<protein>
    <recommendedName>
        <fullName evidence="6">Arginine biosynthesis bifunctional protein ArgJ</fullName>
    </recommendedName>
    <domain>
        <recommendedName>
            <fullName evidence="6">Glutamate N-acetyltransferase</fullName>
            <ecNumber evidence="6">2.3.1.35</ecNumber>
        </recommendedName>
        <alternativeName>
            <fullName evidence="6">Ornithine acetyltransferase</fullName>
            <shortName evidence="6">OATase</shortName>
        </alternativeName>
        <alternativeName>
            <fullName evidence="6">Ornithine transacetylase</fullName>
        </alternativeName>
    </domain>
    <domain>
        <recommendedName>
            <fullName evidence="6">Amino-acid acetyltransferase</fullName>
            <ecNumber evidence="6">2.3.1.1</ecNumber>
        </recommendedName>
        <alternativeName>
            <fullName evidence="6">N-acetylglutamate synthase</fullName>
            <shortName evidence="6">AGSase</shortName>
        </alternativeName>
    </domain>
    <component>
        <recommendedName>
            <fullName evidence="6">Arginine biosynthesis bifunctional protein ArgJ alpha chain</fullName>
        </recommendedName>
    </component>
    <component>
        <recommendedName>
            <fullName evidence="6">Arginine biosynthesis bifunctional protein ArgJ beta chain</fullName>
        </recommendedName>
    </component>
</protein>
<comment type="pathway">
    <text evidence="6">Amino-acid biosynthesis; L-arginine biosynthesis; N(2)-acetyl-L-ornithine from L-glutamate: step 1/4.</text>
</comment>
<dbReference type="CDD" id="cd02152">
    <property type="entry name" value="OAT"/>
    <property type="match status" value="1"/>
</dbReference>
<dbReference type="Gene3D" id="3.10.20.340">
    <property type="entry name" value="ArgJ beta chain, C-terminal domain"/>
    <property type="match status" value="1"/>
</dbReference>
<keyword evidence="3 6" id="KW-0808">Transferase</keyword>
<evidence type="ECO:0000256" key="4">
    <source>
        <dbReference type="ARBA" id="ARBA00022813"/>
    </source>
</evidence>
<dbReference type="EMBL" id="FNWV01000003">
    <property type="protein sequence ID" value="SEH50275.1"/>
    <property type="molecule type" value="Genomic_DNA"/>
</dbReference>
<feature type="binding site" evidence="6">
    <location>
        <position position="426"/>
    </location>
    <ligand>
        <name>substrate</name>
    </ligand>
</feature>
<dbReference type="EC" id="2.3.1.35" evidence="6"/>
<dbReference type="UniPathway" id="UPA00068">
    <property type="reaction ID" value="UER00106"/>
</dbReference>
<accession>A0A1H6IL47</accession>